<dbReference type="InterPro" id="IPR000192">
    <property type="entry name" value="Aminotrans_V_dom"/>
</dbReference>
<sequence>MERTIYLDNAATTFPKPECVYDAVNKCIREFGVNAGRGSYSLAKKATNVIDEFRKSIINLVNLNNSSKVIIQPSATIAINQILNGLNWNEIINVYVSPFEHNAIMRTLEKIKDEISINIEMIPFDNITLELKEDEFKRMIVKNKADVILLSQISNTTGLILPIEEIISIAKTENTLVIVDASQALGLINIDMKNIDIDFLVFAGHKTMYGPFGIGGYIYNSDYELKVFSTGGTGSDSTDLHMPKELPYRYEPGSYNIEAIFGVYNGIKWIESNNIKEKEFELTKYCVEKLKKLKNIELYIPKDNEKHIGIISFNLLGYKAEEVASILDEDFNICVRAGHHCAPKVGAFLGDNAKYGMVRVSLGYFNTEEDIDKLSEALEELL</sequence>
<dbReference type="RefSeq" id="WP_124230971.1">
    <property type="nucleotide sequence ID" value="NZ_JAQEMU010000103.1"/>
</dbReference>
<proteinExistence type="predicted"/>
<dbReference type="EMBL" id="RQNR01000001">
    <property type="protein sequence ID" value="RQN26748.1"/>
    <property type="molecule type" value="Genomic_DNA"/>
</dbReference>
<dbReference type="GO" id="GO:0008483">
    <property type="term" value="F:transaminase activity"/>
    <property type="evidence" value="ECO:0007669"/>
    <property type="project" value="UniProtKB-KW"/>
</dbReference>
<dbReference type="Gene3D" id="3.90.1150.10">
    <property type="entry name" value="Aspartate Aminotransferase, domain 1"/>
    <property type="match status" value="1"/>
</dbReference>
<dbReference type="Pfam" id="PF00266">
    <property type="entry name" value="Aminotran_5"/>
    <property type="match status" value="1"/>
</dbReference>
<accession>A0AAE8K8R8</accession>
<reference evidence="2 3" key="1">
    <citation type="submission" date="2018-11" db="EMBL/GenBank/DDBJ databases">
        <title>Draft genome sequences of potential pathogenic Clostridium perfringens from environmental surface water in the North West Province, South Africa.</title>
        <authorList>
            <person name="Fourie J.C.J."/>
            <person name="Sanko T.J."/>
            <person name="Bezuidenhout C."/>
            <person name="Mienie C."/>
            <person name="Adeleke R."/>
        </authorList>
    </citation>
    <scope>NUCLEOTIDE SEQUENCE [LARGE SCALE GENOMIC DNA]</scope>
    <source>
        <strain evidence="2 3">SC4-C13</strain>
    </source>
</reference>
<dbReference type="Gene3D" id="3.40.640.10">
    <property type="entry name" value="Type I PLP-dependent aspartate aminotransferase-like (Major domain)"/>
    <property type="match status" value="1"/>
</dbReference>
<dbReference type="InterPro" id="IPR015422">
    <property type="entry name" value="PyrdxlP-dep_Trfase_small"/>
</dbReference>
<dbReference type="InterPro" id="IPR015421">
    <property type="entry name" value="PyrdxlP-dep_Trfase_major"/>
</dbReference>
<dbReference type="SUPFAM" id="SSF53383">
    <property type="entry name" value="PLP-dependent transferases"/>
    <property type="match status" value="1"/>
</dbReference>
<evidence type="ECO:0000313" key="3">
    <source>
        <dbReference type="Proteomes" id="UP000273641"/>
    </source>
</evidence>
<dbReference type="AlphaFoldDB" id="A0AAE8K8R8"/>
<feature type="domain" description="Aminotransferase class V" evidence="1">
    <location>
        <begin position="5"/>
        <end position="374"/>
    </location>
</feature>
<gene>
    <name evidence="2" type="ORF">EHZ11_05020</name>
</gene>
<keyword evidence="2" id="KW-0032">Aminotransferase</keyword>
<dbReference type="PANTHER" id="PTHR43586">
    <property type="entry name" value="CYSTEINE DESULFURASE"/>
    <property type="match status" value="1"/>
</dbReference>
<name>A0AAE8K8R8_CLOPF</name>
<dbReference type="InterPro" id="IPR015424">
    <property type="entry name" value="PyrdxlP-dep_Trfase"/>
</dbReference>
<dbReference type="PANTHER" id="PTHR43586:SF4">
    <property type="entry name" value="ISOPENICILLIN N EPIMERASE"/>
    <property type="match status" value="1"/>
</dbReference>
<evidence type="ECO:0000259" key="1">
    <source>
        <dbReference type="Pfam" id="PF00266"/>
    </source>
</evidence>
<comment type="caution">
    <text evidence="2">The sequence shown here is derived from an EMBL/GenBank/DDBJ whole genome shotgun (WGS) entry which is preliminary data.</text>
</comment>
<evidence type="ECO:0000313" key="2">
    <source>
        <dbReference type="EMBL" id="RQN26748.1"/>
    </source>
</evidence>
<protein>
    <submittedName>
        <fullName evidence="2">Aminotransferase class V-fold PLP-dependent enzyme</fullName>
    </submittedName>
</protein>
<organism evidence="2 3">
    <name type="scientific">Clostridium perfringens</name>
    <dbReference type="NCBI Taxonomy" id="1502"/>
    <lineage>
        <taxon>Bacteria</taxon>
        <taxon>Bacillati</taxon>
        <taxon>Bacillota</taxon>
        <taxon>Clostridia</taxon>
        <taxon>Eubacteriales</taxon>
        <taxon>Clostridiaceae</taxon>
        <taxon>Clostridium</taxon>
    </lineage>
</organism>
<dbReference type="InterPro" id="IPR010969">
    <property type="entry name" value="Cys_dSase-rel_unknwn_funct"/>
</dbReference>
<dbReference type="NCBIfam" id="TIGR01977">
    <property type="entry name" value="am_tr_V_EF2568"/>
    <property type="match status" value="1"/>
</dbReference>
<dbReference type="Proteomes" id="UP000273641">
    <property type="component" value="Unassembled WGS sequence"/>
</dbReference>
<keyword evidence="2" id="KW-0808">Transferase</keyword>